<keyword evidence="8" id="KW-1185">Reference proteome</keyword>
<dbReference type="RefSeq" id="WP_013200925.1">
    <property type="nucleotide sequence ID" value="NC_014306.1"/>
</dbReference>
<dbReference type="Gene3D" id="1.10.10.60">
    <property type="entry name" value="Homeodomain-like"/>
    <property type="match status" value="2"/>
</dbReference>
<dbReference type="PANTHER" id="PTHR43280:SF25">
    <property type="entry name" value="ARABINOSE OPERON REGULATORY PROTEIN"/>
    <property type="match status" value="1"/>
</dbReference>
<dbReference type="Gene3D" id="2.60.120.280">
    <property type="entry name" value="Regulatory protein AraC"/>
    <property type="match status" value="1"/>
</dbReference>
<reference evidence="7 8" key="1">
    <citation type="journal article" date="2010" name="BMC Genomics">
        <title>Genome comparison of the epiphytic bacteria Erwinia billingiae and E. tasmaniensis with the pear pathogen E. pyrifoliae.</title>
        <authorList>
            <person name="Kube M."/>
            <person name="Migdoll A.M."/>
            <person name="Gehring I."/>
            <person name="Heitmann K."/>
            <person name="Mayer Y."/>
            <person name="Kuhl H."/>
            <person name="Knaust F."/>
            <person name="Geider K."/>
            <person name="Reinhardt R."/>
        </authorList>
    </citation>
    <scope>NUCLEOTIDE SEQUENCE [LARGE SCALE GENOMIC DNA]</scope>
    <source>
        <strain evidence="7 8">Eb661</strain>
    </source>
</reference>
<organism evidence="8">
    <name type="scientific">Erwinia billingiae (strain Eb661)</name>
    <dbReference type="NCBI Taxonomy" id="634500"/>
    <lineage>
        <taxon>Bacteria</taxon>
        <taxon>Pseudomonadati</taxon>
        <taxon>Pseudomonadota</taxon>
        <taxon>Gammaproteobacteria</taxon>
        <taxon>Enterobacterales</taxon>
        <taxon>Erwiniaceae</taxon>
        <taxon>Erwinia</taxon>
    </lineage>
</organism>
<evidence type="ECO:0000256" key="2">
    <source>
        <dbReference type="ARBA" id="ARBA00023125"/>
    </source>
</evidence>
<evidence type="ECO:0000256" key="3">
    <source>
        <dbReference type="ARBA" id="ARBA00023159"/>
    </source>
</evidence>
<proteinExistence type="predicted"/>
<evidence type="ECO:0000259" key="6">
    <source>
        <dbReference type="PROSITE" id="PS01124"/>
    </source>
</evidence>
<evidence type="ECO:0000256" key="4">
    <source>
        <dbReference type="ARBA" id="ARBA00023163"/>
    </source>
</evidence>
<protein>
    <recommendedName>
        <fullName evidence="5">Arabinose operon regulatory protein</fullName>
    </recommendedName>
</protein>
<dbReference type="AlphaFoldDB" id="D8MNL5"/>
<dbReference type="SUPFAM" id="SSF46689">
    <property type="entry name" value="Homeodomain-like"/>
    <property type="match status" value="2"/>
</dbReference>
<evidence type="ECO:0000256" key="1">
    <source>
        <dbReference type="ARBA" id="ARBA00023015"/>
    </source>
</evidence>
<dbReference type="InterPro" id="IPR003313">
    <property type="entry name" value="AraC-bd"/>
</dbReference>
<evidence type="ECO:0000313" key="7">
    <source>
        <dbReference type="EMBL" id="CAX58422.1"/>
    </source>
</evidence>
<dbReference type="SMART" id="SM00342">
    <property type="entry name" value="HTH_ARAC"/>
    <property type="match status" value="1"/>
</dbReference>
<dbReference type="HOGENOM" id="CLU_000445_88_6_6"/>
<dbReference type="GO" id="GO:0043565">
    <property type="term" value="F:sequence-specific DNA binding"/>
    <property type="evidence" value="ECO:0007669"/>
    <property type="project" value="InterPro"/>
</dbReference>
<name>D8MNL5_ERWBE</name>
<dbReference type="InterPro" id="IPR009057">
    <property type="entry name" value="Homeodomain-like_sf"/>
</dbReference>
<evidence type="ECO:0000313" key="8">
    <source>
        <dbReference type="Proteomes" id="UP000008793"/>
    </source>
</evidence>
<dbReference type="KEGG" id="ebi:EbC_08910"/>
<dbReference type="GO" id="GO:0003700">
    <property type="term" value="F:DNA-binding transcription factor activity"/>
    <property type="evidence" value="ECO:0007669"/>
    <property type="project" value="InterPro"/>
</dbReference>
<dbReference type="PRINTS" id="PR00032">
    <property type="entry name" value="HTHARAC"/>
</dbReference>
<dbReference type="STRING" id="634500.EbC_08910"/>
<dbReference type="NCBIfam" id="NF007860">
    <property type="entry name" value="PRK10572.1"/>
    <property type="match status" value="1"/>
</dbReference>
<dbReference type="GeneID" id="90510913"/>
<dbReference type="eggNOG" id="COG4977">
    <property type="taxonomic scope" value="Bacteria"/>
</dbReference>
<sequence length="285" mass="32995">MAHSEDTEMLNFSPLYRRFTFTAWMVAGFTPISRGSKLDFYINRAAGMKGHVLNITLKGEGKIHTSQGSFICKPGDVLHFPAGVPHHYGRSEHSECWDHLWIYFIPRTYWIDWLQWDNVRDGIGRLTFAAAEDTSQMQARFMEVIQLSVSQEPLSEALAMNAVERVILECFRAQPNLHRHKCDPRIEALCQYLNEHMAEETTIEQLSRRACLSPSRLAHLFKEETGQTVFAWREKQRIARACLLLSKTSFAITHIALTVGYTDPLYFSRLFRNHMGISPREFRKK</sequence>
<dbReference type="InterPro" id="IPR037923">
    <property type="entry name" value="HTH-like"/>
</dbReference>
<keyword evidence="3" id="KW-0010">Activator</keyword>
<dbReference type="Pfam" id="PF02311">
    <property type="entry name" value="AraC_binding"/>
    <property type="match status" value="1"/>
</dbReference>
<dbReference type="Pfam" id="PF12833">
    <property type="entry name" value="HTH_18"/>
    <property type="match status" value="1"/>
</dbReference>
<keyword evidence="2 7" id="KW-0238">DNA-binding</keyword>
<keyword evidence="1" id="KW-0805">Transcription regulation</keyword>
<dbReference type="InterPro" id="IPR018060">
    <property type="entry name" value="HTH_AraC"/>
</dbReference>
<dbReference type="PROSITE" id="PS01124">
    <property type="entry name" value="HTH_ARAC_FAMILY_2"/>
    <property type="match status" value="1"/>
</dbReference>
<dbReference type="PANTHER" id="PTHR43280">
    <property type="entry name" value="ARAC-FAMILY TRANSCRIPTIONAL REGULATOR"/>
    <property type="match status" value="1"/>
</dbReference>
<evidence type="ECO:0000256" key="5">
    <source>
        <dbReference type="ARBA" id="ARBA00044978"/>
    </source>
</evidence>
<dbReference type="InterPro" id="IPR020449">
    <property type="entry name" value="Tscrpt_reg_AraC-type_HTH"/>
</dbReference>
<keyword evidence="4" id="KW-0804">Transcription</keyword>
<dbReference type="SUPFAM" id="SSF51215">
    <property type="entry name" value="Regulatory protein AraC"/>
    <property type="match status" value="1"/>
</dbReference>
<dbReference type="EMBL" id="FP236843">
    <property type="protein sequence ID" value="CAX58422.1"/>
    <property type="molecule type" value="Genomic_DNA"/>
</dbReference>
<accession>D8MNL5</accession>
<feature type="domain" description="HTH araC/xylS-type" evidence="6">
    <location>
        <begin position="187"/>
        <end position="285"/>
    </location>
</feature>
<gene>
    <name evidence="7" type="ordered locus">EbC_08910</name>
</gene>
<dbReference type="Proteomes" id="UP000008793">
    <property type="component" value="Chromosome"/>
</dbReference>